<dbReference type="AlphaFoldDB" id="A0A5E7U6T2"/>
<dbReference type="EMBL" id="CABVJC010000005">
    <property type="protein sequence ID" value="VVQ05598.1"/>
    <property type="molecule type" value="Genomic_DNA"/>
</dbReference>
<dbReference type="OrthoDB" id="5880263at2"/>
<dbReference type="Pfam" id="PF14567">
    <property type="entry name" value="SUKH_5"/>
    <property type="match status" value="1"/>
</dbReference>
<dbReference type="SUPFAM" id="SSF160631">
    <property type="entry name" value="SMI1/KNR4-like"/>
    <property type="match status" value="1"/>
</dbReference>
<proteinExistence type="predicted"/>
<protein>
    <recommendedName>
        <fullName evidence="1">Knr4/Smi1-like domain-containing protein</fullName>
    </recommendedName>
</protein>
<feature type="domain" description="Knr4/Smi1-like" evidence="1">
    <location>
        <begin position="23"/>
        <end position="146"/>
    </location>
</feature>
<gene>
    <name evidence="2" type="ORF">PS941_03036</name>
</gene>
<evidence type="ECO:0000259" key="1">
    <source>
        <dbReference type="SMART" id="SM00860"/>
    </source>
</evidence>
<name>A0A5E7U6T2_PSEFL</name>
<dbReference type="Proteomes" id="UP000326452">
    <property type="component" value="Unassembled WGS sequence"/>
</dbReference>
<sequence length="148" mass="16647">MHKYQDLIMKLNNSDEETFWLGPATAEQTKKLENILGIKLPEDFVDFLSVCGGGGAADSEICGIENNDATLDNGGTVNYSTIHCRSEFELPSHFAVIYLKDDEVCWAIDCGPTGNGQVISYDLFKRKPSKKIAENFYSFFEEYIKLRT</sequence>
<reference evidence="2 3" key="1">
    <citation type="submission" date="2019-09" db="EMBL/GenBank/DDBJ databases">
        <authorList>
            <person name="Chandra G."/>
            <person name="Truman W A."/>
        </authorList>
    </citation>
    <scope>NUCLEOTIDE SEQUENCE [LARGE SCALE GENOMIC DNA]</scope>
    <source>
        <strain evidence="2">PS941</strain>
    </source>
</reference>
<organism evidence="2 3">
    <name type="scientific">Pseudomonas fluorescens</name>
    <dbReference type="NCBI Taxonomy" id="294"/>
    <lineage>
        <taxon>Bacteria</taxon>
        <taxon>Pseudomonadati</taxon>
        <taxon>Pseudomonadota</taxon>
        <taxon>Gammaproteobacteria</taxon>
        <taxon>Pseudomonadales</taxon>
        <taxon>Pseudomonadaceae</taxon>
        <taxon>Pseudomonas</taxon>
    </lineage>
</organism>
<evidence type="ECO:0000313" key="2">
    <source>
        <dbReference type="EMBL" id="VVQ05598.1"/>
    </source>
</evidence>
<evidence type="ECO:0000313" key="3">
    <source>
        <dbReference type="Proteomes" id="UP000326452"/>
    </source>
</evidence>
<accession>A0A5E7U6T2</accession>
<dbReference type="InterPro" id="IPR037883">
    <property type="entry name" value="Knr4/Smi1-like_sf"/>
</dbReference>
<dbReference type="SMART" id="SM00860">
    <property type="entry name" value="SMI1_KNR4"/>
    <property type="match status" value="1"/>
</dbReference>
<dbReference type="InterPro" id="IPR018958">
    <property type="entry name" value="Knr4/Smi1-like_dom"/>
</dbReference>
<dbReference type="Gene3D" id="3.40.1580.10">
    <property type="entry name" value="SMI1/KNR4-like"/>
    <property type="match status" value="1"/>
</dbReference>